<name>A0A3B0RNX9_9ZZZZ</name>
<reference evidence="1" key="1">
    <citation type="submission" date="2018-06" db="EMBL/GenBank/DDBJ databases">
        <authorList>
            <person name="Zhirakovskaya E."/>
        </authorList>
    </citation>
    <scope>NUCLEOTIDE SEQUENCE</scope>
</reference>
<evidence type="ECO:0000313" key="1">
    <source>
        <dbReference type="EMBL" id="VAV93609.1"/>
    </source>
</evidence>
<dbReference type="AlphaFoldDB" id="A0A3B0RNX9"/>
<feature type="non-terminal residue" evidence="1">
    <location>
        <position position="66"/>
    </location>
</feature>
<accession>A0A3B0RNX9</accession>
<sequence length="66" mass="7887">MTWDIPDDPVNIDIPTLGGKYLWADIYLLAGWRIQKNILTDHYRLLDDDDKRRAWGSYNHCLKKLR</sequence>
<proteinExistence type="predicted"/>
<gene>
    <name evidence="1" type="ORF">MNBD_ALPHA01-2053</name>
</gene>
<dbReference type="EMBL" id="UOEJ01000049">
    <property type="protein sequence ID" value="VAV93609.1"/>
    <property type="molecule type" value="Genomic_DNA"/>
</dbReference>
<protein>
    <submittedName>
        <fullName evidence="1">Uncharacterized protein</fullName>
    </submittedName>
</protein>
<organism evidence="1">
    <name type="scientific">hydrothermal vent metagenome</name>
    <dbReference type="NCBI Taxonomy" id="652676"/>
    <lineage>
        <taxon>unclassified sequences</taxon>
        <taxon>metagenomes</taxon>
        <taxon>ecological metagenomes</taxon>
    </lineage>
</organism>